<keyword evidence="4" id="KW-1185">Reference proteome</keyword>
<dbReference type="Gene3D" id="2.60.120.380">
    <property type="match status" value="2"/>
</dbReference>
<dbReference type="PROSITE" id="PS51257">
    <property type="entry name" value="PROKAR_LIPOPROTEIN"/>
    <property type="match status" value="1"/>
</dbReference>
<gene>
    <name evidence="3" type="ORF">V0U79_10380</name>
</gene>
<reference evidence="3 4" key="1">
    <citation type="submission" date="2024-01" db="EMBL/GenBank/DDBJ databases">
        <title>Hyphobacterium bacterium isolated from marine sediment.</title>
        <authorList>
            <person name="Zhao S."/>
        </authorList>
    </citation>
    <scope>NUCLEOTIDE SEQUENCE [LARGE SCALE GENOMIC DNA]</scope>
    <source>
        <strain evidence="4">HN65</strain>
    </source>
</reference>
<dbReference type="InterPro" id="IPR045690">
    <property type="entry name" value="DUF6055"/>
</dbReference>
<feature type="domain" description="Peptidase C-terminal archaeal/bacterial" evidence="2">
    <location>
        <begin position="40"/>
        <end position="104"/>
    </location>
</feature>
<protein>
    <submittedName>
        <fullName evidence="3">DVUA0089 family protein</fullName>
    </submittedName>
</protein>
<dbReference type="NCBIfam" id="NF038127">
    <property type="entry name" value="FDP_fam"/>
    <property type="match status" value="1"/>
</dbReference>
<feature type="chain" id="PRO_5046984787" evidence="1">
    <location>
        <begin position="20"/>
        <end position="751"/>
    </location>
</feature>
<accession>A0ABU7LSA7</accession>
<comment type="caution">
    <text evidence="3">The sequence shown here is derived from an EMBL/GenBank/DDBJ whole genome shotgun (WGS) entry which is preliminary data.</text>
</comment>
<feature type="signal peptide" evidence="1">
    <location>
        <begin position="1"/>
        <end position="19"/>
    </location>
</feature>
<evidence type="ECO:0000313" key="4">
    <source>
        <dbReference type="Proteomes" id="UP001354971"/>
    </source>
</evidence>
<sequence length="751" mass="81027">MRFVIGTMVAACSVAVACAQEGADGGLAGEVTAQRPQVDFPIELEAGSIVTLTTSSDENFDTILAVTGPDGRLIDQNDDMGPGSLQSRVVFQASQTGTYTASITGYGGSTGSFELEIGDGVDFGLSSSANVLTEVITRIGDPDPTLSFPVDLQAEDILVASTYALTSGLDTTMSLTGPTGMILSQNDDRGDGTLNSHVVFQVSEPGRYTVEIGTYGGDETGDLVVSIATDPNAEVPFDFTSIEGQRIAEFSGQITNERPVIEYPLPLEAGQTIYAYADALSGDLDTFIRLNGPDGFPVAMNDDRGDGSLNSAIAYTVEETGRYTLEMTRYSGSPSSGDFELVISLVDAEVVDILQELRERVITLSGEVETVTTDDFVIHYTVEGDDASSREYAESVGVALQEILDIQIRQMGWAEPIRDDEGMYNVFIADAGGSLGVAYPVESVFDNPNTTDVREMAASRAIFLIENDFRGLGKEASAHSLMRATATHEFNHIVQYGYDAEEGLGWLYESTASWMEVATVGSDQDATDYVRRDYRSPENCWTTSESGFNYSQWTLLQSIADVHGNDMIRRFWENAVELDGFETVSAALAEDGATIPEVIERWRAQNFARDYDLAPLFRTTVALRDTLAETGDWASKGGLEQLGANYFNFDLDGTYTVTLNSPGQIEMFALGVGNGEVQVIPLGQSGTVDTTGFDHVGLMVFNSAMPPAPGDCDDDGFRLNIQPSSGRMASAAYTFDATHFEVLSEEEEDEE</sequence>
<evidence type="ECO:0000259" key="2">
    <source>
        <dbReference type="Pfam" id="PF04151"/>
    </source>
</evidence>
<dbReference type="Pfam" id="PF04151">
    <property type="entry name" value="PPC"/>
    <property type="match status" value="1"/>
</dbReference>
<dbReference type="InterPro" id="IPR007280">
    <property type="entry name" value="Peptidase_C_arc/bac"/>
</dbReference>
<name>A0ABU7LSA7_9PROT</name>
<proteinExistence type="predicted"/>
<organism evidence="3 4">
    <name type="scientific">Hyphobacterium lacteum</name>
    <dbReference type="NCBI Taxonomy" id="3116575"/>
    <lineage>
        <taxon>Bacteria</taxon>
        <taxon>Pseudomonadati</taxon>
        <taxon>Pseudomonadota</taxon>
        <taxon>Alphaproteobacteria</taxon>
        <taxon>Maricaulales</taxon>
        <taxon>Maricaulaceae</taxon>
        <taxon>Hyphobacterium</taxon>
    </lineage>
</organism>
<dbReference type="Proteomes" id="UP001354971">
    <property type="component" value="Unassembled WGS sequence"/>
</dbReference>
<evidence type="ECO:0000256" key="1">
    <source>
        <dbReference type="SAM" id="SignalP"/>
    </source>
</evidence>
<evidence type="ECO:0000313" key="3">
    <source>
        <dbReference type="EMBL" id="MEE2526777.1"/>
    </source>
</evidence>
<keyword evidence="1" id="KW-0732">Signal</keyword>
<dbReference type="RefSeq" id="WP_330199441.1">
    <property type="nucleotide sequence ID" value="NZ_JAZDRP010000006.1"/>
</dbReference>
<dbReference type="Pfam" id="PF19527">
    <property type="entry name" value="DUF6055"/>
    <property type="match status" value="1"/>
</dbReference>
<dbReference type="EMBL" id="JAZDRP010000006">
    <property type="protein sequence ID" value="MEE2526777.1"/>
    <property type="molecule type" value="Genomic_DNA"/>
</dbReference>